<dbReference type="Proteomes" id="UP000192293">
    <property type="component" value="Unassembled WGS sequence"/>
</dbReference>
<evidence type="ECO:0000313" key="4">
    <source>
        <dbReference type="Proteomes" id="UP000192293"/>
    </source>
</evidence>
<reference evidence="2" key="2">
    <citation type="submission" date="2020-07" db="EMBL/GenBank/DDBJ databases">
        <authorList>
            <person name="Pettersson B.M.F."/>
            <person name="Behra P.R.K."/>
            <person name="Ramesh M."/>
            <person name="Das S."/>
            <person name="Dasgupta S."/>
            <person name="Kirsebom L.A."/>
        </authorList>
    </citation>
    <scope>NUCLEOTIDE SEQUENCE</scope>
    <source>
        <strain evidence="2">DSM 45439</strain>
    </source>
</reference>
<evidence type="ECO:0000313" key="5">
    <source>
        <dbReference type="Proteomes" id="UP001207588"/>
    </source>
</evidence>
<dbReference type="Proteomes" id="UP001207588">
    <property type="component" value="Unassembled WGS sequence"/>
</dbReference>
<reference evidence="3 4" key="1">
    <citation type="submission" date="2017-02" db="EMBL/GenBank/DDBJ databases">
        <title>The new phylogeny of genus Mycobacterium.</title>
        <authorList>
            <person name="Tortoli E."/>
            <person name="Trovato A."/>
            <person name="Cirillo D.M."/>
        </authorList>
    </citation>
    <scope>NUCLEOTIDE SEQUENCE [LARGE SCALE GENOMIC DNA]</scope>
    <source>
        <strain evidence="3 4">DSM 45439</strain>
    </source>
</reference>
<evidence type="ECO:0000313" key="2">
    <source>
        <dbReference type="EMBL" id="MCV6989749.1"/>
    </source>
</evidence>
<sequence>MSVTPADLVADCLAGGVRRLIGGVHSLTSSRAVVVCADEQWVAVRFSASPGPLPAPWETDTAGWVRAPRGSEPGLRDASADPVLVVVGVAESQVVAVNALAIDEIGVTCRGRESLIANWVLQAQVQGAAGDESAVAGARLSANPDATVVVADPLLDGQSGWVDVLAAGTSWPVRPLKTPVGEAIPQSTDSPAGATEHDDGAAPLEADADAGAGVSDTGALLRVFGRFEVTDAAGEQLQPMQQQIVGVIRFDGPIPTARLCQVLYGAERHKSFHVAMSKMRRRGLNPVLTDAGYRIDIDSDWRRFTKLVGVDPSGADTAALIEAVEMVAVPLFGAQPPSWAVPHLPGMRDLICRACRELAARHADDPGAALRYANVGLEVDPQDEELVTIANTINGIAGE</sequence>
<proteinExistence type="predicted"/>
<name>A0AAW5S3B4_MYCBC</name>
<dbReference type="EMBL" id="MVHL01000051">
    <property type="protein sequence ID" value="ORA43626.1"/>
    <property type="molecule type" value="Genomic_DNA"/>
</dbReference>
<comment type="caution">
    <text evidence="2">The sequence shown here is derived from an EMBL/GenBank/DDBJ whole genome shotgun (WGS) entry which is preliminary data.</text>
</comment>
<evidence type="ECO:0008006" key="6">
    <source>
        <dbReference type="Google" id="ProtNLM"/>
    </source>
</evidence>
<keyword evidence="4" id="KW-1185">Reference proteome</keyword>
<dbReference type="AlphaFoldDB" id="A0AAW5S3B4"/>
<dbReference type="EMBL" id="JACKTG010000025">
    <property type="protein sequence ID" value="MCV6989749.1"/>
    <property type="molecule type" value="Genomic_DNA"/>
</dbReference>
<evidence type="ECO:0000256" key="1">
    <source>
        <dbReference type="SAM" id="MobiDB-lite"/>
    </source>
</evidence>
<reference evidence="2" key="3">
    <citation type="journal article" date="2022" name="BMC Genomics">
        <title>Comparative genome analysis of mycobacteria focusing on tRNA and non-coding RNA.</title>
        <authorList>
            <person name="Behra P.R.K."/>
            <person name="Pettersson B.M.F."/>
            <person name="Ramesh M."/>
            <person name="Das S."/>
            <person name="Dasgupta S."/>
            <person name="Kirsebom L.A."/>
        </authorList>
    </citation>
    <scope>NUCLEOTIDE SEQUENCE</scope>
    <source>
        <strain evidence="2">DSM 45439</strain>
    </source>
</reference>
<organism evidence="2 5">
    <name type="scientific">Mycobacterium bouchedurhonense</name>
    <dbReference type="NCBI Taxonomy" id="701041"/>
    <lineage>
        <taxon>Bacteria</taxon>
        <taxon>Bacillati</taxon>
        <taxon>Actinomycetota</taxon>
        <taxon>Actinomycetes</taxon>
        <taxon>Mycobacteriales</taxon>
        <taxon>Mycobacteriaceae</taxon>
        <taxon>Mycobacterium</taxon>
        <taxon>Mycobacterium avium complex (MAC)</taxon>
    </lineage>
</organism>
<evidence type="ECO:0000313" key="3">
    <source>
        <dbReference type="EMBL" id="ORA43626.1"/>
    </source>
</evidence>
<protein>
    <recommendedName>
        <fullName evidence="6">SseB protein N-terminal domain-containing protein</fullName>
    </recommendedName>
</protein>
<accession>A0AAW5S3B4</accession>
<dbReference type="RefSeq" id="WP_048893283.1">
    <property type="nucleotide sequence ID" value="NZ_JACKTG010000025.1"/>
</dbReference>
<feature type="region of interest" description="Disordered" evidence="1">
    <location>
        <begin position="176"/>
        <end position="209"/>
    </location>
</feature>
<gene>
    <name evidence="3" type="ORF">BST19_22755</name>
    <name evidence="2" type="ORF">H7I91_10590</name>
</gene>